<evidence type="ECO:0000313" key="8">
    <source>
        <dbReference type="WBParaSite" id="Csp11.Scaffold492.g2151.t1"/>
    </source>
</evidence>
<proteinExistence type="predicted"/>
<dbReference type="STRING" id="1561998.A0A1I7T3U4"/>
<evidence type="ECO:0000256" key="2">
    <source>
        <dbReference type="ARBA" id="ARBA00022771"/>
    </source>
</evidence>
<evidence type="ECO:0000256" key="3">
    <source>
        <dbReference type="ARBA" id="ARBA00022833"/>
    </source>
</evidence>
<dbReference type="WBParaSite" id="Csp11.Scaffold492.g2151.t1">
    <property type="protein sequence ID" value="Csp11.Scaffold492.g2151.t1"/>
    <property type="gene ID" value="Csp11.Scaffold492.g2151"/>
</dbReference>
<sequence>MSNRQANTCTAFCCFAEDGKAIKMEIEDDEYEQQSGSTKVEKPTLREIKLEEPEELDEIPTAFGMVEKMMEEHPELTMEEAMILADSGEEKRAKFWEAKQKEKEREAKKEEKDRKIDEKFLENQMKEKKRKEAAQKMLETKRQKKEAQKLQEAHEAECKRRKVPSTSSSSTSSSNNSSTRASPHPGQKKTKHICPKCKKTAGAGTCLCNECGEWLHLKCAEIKAKEWTEKWRCFACK</sequence>
<evidence type="ECO:0000256" key="4">
    <source>
        <dbReference type="PROSITE-ProRule" id="PRU00146"/>
    </source>
</evidence>
<dbReference type="InterPro" id="IPR013083">
    <property type="entry name" value="Znf_RING/FYVE/PHD"/>
</dbReference>
<dbReference type="InterPro" id="IPR019787">
    <property type="entry name" value="Znf_PHD-finger"/>
</dbReference>
<evidence type="ECO:0000256" key="1">
    <source>
        <dbReference type="ARBA" id="ARBA00022723"/>
    </source>
</evidence>
<dbReference type="SUPFAM" id="SSF57903">
    <property type="entry name" value="FYVE/PHD zinc finger"/>
    <property type="match status" value="1"/>
</dbReference>
<evidence type="ECO:0000313" key="7">
    <source>
        <dbReference type="Proteomes" id="UP000095282"/>
    </source>
</evidence>
<dbReference type="Gene3D" id="3.30.40.10">
    <property type="entry name" value="Zinc/RING finger domain, C3HC4 (zinc finger)"/>
    <property type="match status" value="1"/>
</dbReference>
<name>A0A1I7T3U4_9PELO</name>
<feature type="compositionally biased region" description="Basic and acidic residues" evidence="5">
    <location>
        <begin position="95"/>
        <end position="158"/>
    </location>
</feature>
<dbReference type="AlphaFoldDB" id="A0A1I7T3U4"/>
<protein>
    <submittedName>
        <fullName evidence="8">PHD-type domain-containing protein</fullName>
    </submittedName>
</protein>
<feature type="domain" description="PHD-type" evidence="6">
    <location>
        <begin position="191"/>
        <end position="237"/>
    </location>
</feature>
<organism evidence="7 8">
    <name type="scientific">Caenorhabditis tropicalis</name>
    <dbReference type="NCBI Taxonomy" id="1561998"/>
    <lineage>
        <taxon>Eukaryota</taxon>
        <taxon>Metazoa</taxon>
        <taxon>Ecdysozoa</taxon>
        <taxon>Nematoda</taxon>
        <taxon>Chromadorea</taxon>
        <taxon>Rhabditida</taxon>
        <taxon>Rhabditina</taxon>
        <taxon>Rhabditomorpha</taxon>
        <taxon>Rhabditoidea</taxon>
        <taxon>Rhabditidae</taxon>
        <taxon>Peloderinae</taxon>
        <taxon>Caenorhabditis</taxon>
    </lineage>
</organism>
<dbReference type="PROSITE" id="PS50016">
    <property type="entry name" value="ZF_PHD_2"/>
    <property type="match status" value="1"/>
</dbReference>
<evidence type="ECO:0000256" key="5">
    <source>
        <dbReference type="SAM" id="MobiDB-lite"/>
    </source>
</evidence>
<dbReference type="Proteomes" id="UP000095282">
    <property type="component" value="Unplaced"/>
</dbReference>
<feature type="compositionally biased region" description="Low complexity" evidence="5">
    <location>
        <begin position="165"/>
        <end position="179"/>
    </location>
</feature>
<keyword evidence="2 4" id="KW-0863">Zinc-finger</keyword>
<feature type="region of interest" description="Disordered" evidence="5">
    <location>
        <begin position="95"/>
        <end position="192"/>
    </location>
</feature>
<dbReference type="InterPro" id="IPR011011">
    <property type="entry name" value="Znf_FYVE_PHD"/>
</dbReference>
<accession>A0A1I7T3U4</accession>
<dbReference type="GO" id="GO:0008270">
    <property type="term" value="F:zinc ion binding"/>
    <property type="evidence" value="ECO:0007669"/>
    <property type="project" value="UniProtKB-KW"/>
</dbReference>
<keyword evidence="3" id="KW-0862">Zinc</keyword>
<dbReference type="InterPro" id="IPR001965">
    <property type="entry name" value="Znf_PHD"/>
</dbReference>
<evidence type="ECO:0000259" key="6">
    <source>
        <dbReference type="PROSITE" id="PS50016"/>
    </source>
</evidence>
<dbReference type="SMART" id="SM00249">
    <property type="entry name" value="PHD"/>
    <property type="match status" value="1"/>
</dbReference>
<keyword evidence="1" id="KW-0479">Metal-binding</keyword>
<dbReference type="eggNOG" id="KOG1973">
    <property type="taxonomic scope" value="Eukaryota"/>
</dbReference>
<reference evidence="8" key="1">
    <citation type="submission" date="2016-11" db="UniProtKB">
        <authorList>
            <consortium name="WormBaseParasite"/>
        </authorList>
    </citation>
    <scope>IDENTIFICATION</scope>
</reference>
<keyword evidence="7" id="KW-1185">Reference proteome</keyword>